<reference evidence="2 3" key="1">
    <citation type="submission" date="2020-08" db="EMBL/GenBank/DDBJ databases">
        <title>Genomic Encyclopedia of Type Strains, Phase III (KMG-III): the genomes of soil and plant-associated and newly described type strains.</title>
        <authorList>
            <person name="Whitman W."/>
        </authorList>
    </citation>
    <scope>NUCLEOTIDE SEQUENCE [LARGE SCALE GENOMIC DNA]</scope>
    <source>
        <strain evidence="2 3">CECT 3303</strain>
    </source>
</reference>
<accession>A0A841DJG5</accession>
<dbReference type="PROSITE" id="PS50883">
    <property type="entry name" value="EAL"/>
    <property type="match status" value="1"/>
</dbReference>
<dbReference type="EMBL" id="JACHJJ010000067">
    <property type="protein sequence ID" value="MBB5968205.1"/>
    <property type="molecule type" value="Genomic_DNA"/>
</dbReference>
<keyword evidence="3" id="KW-1185">Reference proteome</keyword>
<sequence length="36" mass="3926">MQQLGSPLAQGYLFSPPATADQIDDLLHTTPWQDVA</sequence>
<evidence type="ECO:0000259" key="1">
    <source>
        <dbReference type="PROSITE" id="PS50883"/>
    </source>
</evidence>
<comment type="caution">
    <text evidence="2">The sequence shown here is derived from an EMBL/GenBank/DDBJ whole genome shotgun (WGS) entry which is preliminary data.</text>
</comment>
<dbReference type="InterPro" id="IPR035919">
    <property type="entry name" value="EAL_sf"/>
</dbReference>
<name>A0A841DJG5_PLAVE</name>
<feature type="domain" description="EAL" evidence="1">
    <location>
        <begin position="1"/>
        <end position="31"/>
    </location>
</feature>
<dbReference type="Proteomes" id="UP000562352">
    <property type="component" value="Unassembled WGS sequence"/>
</dbReference>
<dbReference type="AlphaFoldDB" id="A0A841DJG5"/>
<organism evidence="2 3">
    <name type="scientific">Planomonospora venezuelensis</name>
    <dbReference type="NCBI Taxonomy" id="1999"/>
    <lineage>
        <taxon>Bacteria</taxon>
        <taxon>Bacillati</taxon>
        <taxon>Actinomycetota</taxon>
        <taxon>Actinomycetes</taxon>
        <taxon>Streptosporangiales</taxon>
        <taxon>Streptosporangiaceae</taxon>
        <taxon>Planomonospora</taxon>
    </lineage>
</organism>
<proteinExistence type="predicted"/>
<evidence type="ECO:0000313" key="3">
    <source>
        <dbReference type="Proteomes" id="UP000562352"/>
    </source>
</evidence>
<dbReference type="InterPro" id="IPR001633">
    <property type="entry name" value="EAL_dom"/>
</dbReference>
<evidence type="ECO:0000313" key="2">
    <source>
        <dbReference type="EMBL" id="MBB5968205.1"/>
    </source>
</evidence>
<dbReference type="SUPFAM" id="SSF141868">
    <property type="entry name" value="EAL domain-like"/>
    <property type="match status" value="1"/>
</dbReference>
<gene>
    <name evidence="2" type="ORF">FHS22_007526</name>
</gene>
<protein>
    <submittedName>
        <fullName evidence="2">EAL domain-containing protein (Putative c-di-GMP-specific phosphodiesterase class I)</fullName>
    </submittedName>
</protein>